<dbReference type="OrthoDB" id="9771544at2"/>
<dbReference type="STRING" id="1231336.L248_2229"/>
<dbReference type="PROSITE" id="PS50928">
    <property type="entry name" value="ABC_TM1"/>
    <property type="match status" value="1"/>
</dbReference>
<keyword evidence="3" id="KW-1003">Cell membrane</keyword>
<dbReference type="PANTHER" id="PTHR43744">
    <property type="entry name" value="ABC TRANSPORTER PERMEASE PROTEIN MG189-RELATED-RELATED"/>
    <property type="match status" value="1"/>
</dbReference>
<keyword evidence="5 7" id="KW-1133">Transmembrane helix</keyword>
<dbReference type="PANTHER" id="PTHR43744:SF12">
    <property type="entry name" value="ABC TRANSPORTER PERMEASE PROTEIN MG189-RELATED"/>
    <property type="match status" value="1"/>
</dbReference>
<sequence length="277" mass="31139">MTNVQKRGKRIAFVILFIVALIWILPILWGVLTSFKSEAEIQKLGFTFLPKQFTFSNYGKLINNDSAPVFHWFINSLIIATCSTILNVFVVSFAAYGYTRLHFKGRDALFTFLLSTMMFPGIVNLIPMFKVVDFLGWTDNFLAVIVPGAAGVFNVFLVRQFMLGIPKELDESALIDGANEFQIFRYIIFPLTRPVLAVVALFSFTGSWNDFLWPSVVMSSVDKLPITPGLQLLQGQYTTYPGIATAGAIFALIPTFILYLFAQKYFLQSMSLQSGIK</sequence>
<evidence type="ECO:0000256" key="3">
    <source>
        <dbReference type="ARBA" id="ARBA00022475"/>
    </source>
</evidence>
<comment type="subcellular location">
    <subcellularLocation>
        <location evidence="1 7">Cell membrane</location>
        <topology evidence="1 7">Multi-pass membrane protein</topology>
    </subcellularLocation>
</comment>
<proteinExistence type="inferred from homology"/>
<name>U4TQD3_9LACO</name>
<dbReference type="HOGENOM" id="CLU_016047_1_1_9"/>
<evidence type="ECO:0000256" key="6">
    <source>
        <dbReference type="ARBA" id="ARBA00023136"/>
    </source>
</evidence>
<keyword evidence="2 7" id="KW-0813">Transport</keyword>
<feature type="transmembrane region" description="Helical" evidence="7">
    <location>
        <begin position="240"/>
        <end position="262"/>
    </location>
</feature>
<dbReference type="Pfam" id="PF00528">
    <property type="entry name" value="BPD_transp_1"/>
    <property type="match status" value="1"/>
</dbReference>
<keyword evidence="10" id="KW-1185">Reference proteome</keyword>
<dbReference type="RefSeq" id="WP_022530977.1">
    <property type="nucleotide sequence ID" value="NZ_KI271616.1"/>
</dbReference>
<dbReference type="EMBL" id="KI271616">
    <property type="protein sequence ID" value="ERL63732.1"/>
    <property type="molecule type" value="Genomic_DNA"/>
</dbReference>
<feature type="transmembrane region" description="Helical" evidence="7">
    <location>
        <begin position="72"/>
        <end position="96"/>
    </location>
</feature>
<dbReference type="eggNOG" id="COG0395">
    <property type="taxonomic scope" value="Bacteria"/>
</dbReference>
<keyword evidence="6 7" id="KW-0472">Membrane</keyword>
<evidence type="ECO:0000256" key="2">
    <source>
        <dbReference type="ARBA" id="ARBA00022448"/>
    </source>
</evidence>
<evidence type="ECO:0000313" key="9">
    <source>
        <dbReference type="EMBL" id="ERL63732.1"/>
    </source>
</evidence>
<evidence type="ECO:0000256" key="4">
    <source>
        <dbReference type="ARBA" id="ARBA00022692"/>
    </source>
</evidence>
<feature type="transmembrane region" description="Helical" evidence="7">
    <location>
        <begin position="108"/>
        <end position="129"/>
    </location>
</feature>
<evidence type="ECO:0000313" key="10">
    <source>
        <dbReference type="Proteomes" id="UP000030647"/>
    </source>
</evidence>
<accession>U4TQD3</accession>
<feature type="transmembrane region" description="Helical" evidence="7">
    <location>
        <begin position="141"/>
        <end position="162"/>
    </location>
</feature>
<dbReference type="SUPFAM" id="SSF161098">
    <property type="entry name" value="MetI-like"/>
    <property type="match status" value="1"/>
</dbReference>
<evidence type="ECO:0000259" key="8">
    <source>
        <dbReference type="PROSITE" id="PS50928"/>
    </source>
</evidence>
<dbReference type="InterPro" id="IPR000515">
    <property type="entry name" value="MetI-like"/>
</dbReference>
<evidence type="ECO:0000256" key="1">
    <source>
        <dbReference type="ARBA" id="ARBA00004651"/>
    </source>
</evidence>
<feature type="transmembrane region" description="Helical" evidence="7">
    <location>
        <begin position="12"/>
        <end position="32"/>
    </location>
</feature>
<feature type="transmembrane region" description="Helical" evidence="7">
    <location>
        <begin position="183"/>
        <end position="204"/>
    </location>
</feature>
<comment type="similarity">
    <text evidence="7">Belongs to the binding-protein-dependent transport system permease family.</text>
</comment>
<dbReference type="GO" id="GO:0055085">
    <property type="term" value="P:transmembrane transport"/>
    <property type="evidence" value="ECO:0007669"/>
    <property type="project" value="InterPro"/>
</dbReference>
<dbReference type="Proteomes" id="UP000030647">
    <property type="component" value="Unassembled WGS sequence"/>
</dbReference>
<dbReference type="AlphaFoldDB" id="U4TQD3"/>
<protein>
    <submittedName>
        <fullName evidence="9">Putative ABC transporter permease protein</fullName>
    </submittedName>
</protein>
<reference evidence="10" key="1">
    <citation type="journal article" date="2013" name="Genome Announc.">
        <title>Whole-Genome Sequencing of Lactobacillus shenzhenensis Strain LY-73T.</title>
        <authorList>
            <person name="Lin Z."/>
            <person name="Liu Z."/>
            <person name="Yang R."/>
            <person name="Zou Y."/>
            <person name="Wan D."/>
            <person name="Chen J."/>
            <person name="Guo M."/>
            <person name="Zhao J."/>
            <person name="Fang C."/>
            <person name="Yang R."/>
            <person name="Liu F."/>
        </authorList>
    </citation>
    <scope>NUCLEOTIDE SEQUENCE [LARGE SCALE GENOMIC DNA]</scope>
    <source>
        <strain evidence="10">LY-73</strain>
    </source>
</reference>
<dbReference type="InterPro" id="IPR035906">
    <property type="entry name" value="MetI-like_sf"/>
</dbReference>
<dbReference type="Gene3D" id="1.10.3720.10">
    <property type="entry name" value="MetI-like"/>
    <property type="match status" value="1"/>
</dbReference>
<keyword evidence="4 7" id="KW-0812">Transmembrane</keyword>
<dbReference type="CDD" id="cd06261">
    <property type="entry name" value="TM_PBP2"/>
    <property type="match status" value="1"/>
</dbReference>
<feature type="domain" description="ABC transmembrane type-1" evidence="8">
    <location>
        <begin position="73"/>
        <end position="262"/>
    </location>
</feature>
<gene>
    <name evidence="9" type="ORF">L248_2229</name>
</gene>
<dbReference type="GO" id="GO:0005886">
    <property type="term" value="C:plasma membrane"/>
    <property type="evidence" value="ECO:0007669"/>
    <property type="project" value="UniProtKB-SubCell"/>
</dbReference>
<evidence type="ECO:0000256" key="5">
    <source>
        <dbReference type="ARBA" id="ARBA00022989"/>
    </source>
</evidence>
<organism evidence="9 10">
    <name type="scientific">Schleiferilactobacillus shenzhenensis LY-73</name>
    <dbReference type="NCBI Taxonomy" id="1231336"/>
    <lineage>
        <taxon>Bacteria</taxon>
        <taxon>Bacillati</taxon>
        <taxon>Bacillota</taxon>
        <taxon>Bacilli</taxon>
        <taxon>Lactobacillales</taxon>
        <taxon>Lactobacillaceae</taxon>
        <taxon>Schleiferilactobacillus</taxon>
    </lineage>
</organism>
<evidence type="ECO:0000256" key="7">
    <source>
        <dbReference type="RuleBase" id="RU363032"/>
    </source>
</evidence>